<feature type="transmembrane region" description="Helical" evidence="1">
    <location>
        <begin position="24"/>
        <end position="44"/>
    </location>
</feature>
<gene>
    <name evidence="2" type="ORF">VSH64_23070</name>
</gene>
<name>A0ABZ1IL58_9PSEU</name>
<organism evidence="2 3">
    <name type="scientific">Amycolatopsis rhabdoformis</name>
    <dbReference type="NCBI Taxonomy" id="1448059"/>
    <lineage>
        <taxon>Bacteria</taxon>
        <taxon>Bacillati</taxon>
        <taxon>Actinomycetota</taxon>
        <taxon>Actinomycetes</taxon>
        <taxon>Pseudonocardiales</taxon>
        <taxon>Pseudonocardiaceae</taxon>
        <taxon>Amycolatopsis</taxon>
    </lineage>
</organism>
<protein>
    <submittedName>
        <fullName evidence="2">DUF4233 domain-containing protein</fullName>
    </submittedName>
</protein>
<keyword evidence="1" id="KW-0472">Membrane</keyword>
<dbReference type="RefSeq" id="WP_326837733.1">
    <property type="nucleotide sequence ID" value="NZ_CP142149.1"/>
</dbReference>
<keyword evidence="3" id="KW-1185">Reference proteome</keyword>
<reference evidence="2 3" key="1">
    <citation type="journal article" date="2015" name="Int. J. Syst. Evol. Microbiol.">
        <title>Amycolatopsis rhabdoformis sp. nov., an actinomycete isolated from a tropical forest soil.</title>
        <authorList>
            <person name="Souza W.R."/>
            <person name="Silva R.E."/>
            <person name="Goodfellow M."/>
            <person name="Busarakam K."/>
            <person name="Figueiro F.S."/>
            <person name="Ferreira D."/>
            <person name="Rodrigues-Filho E."/>
            <person name="Moraes L.A.B."/>
            <person name="Zucchi T.D."/>
        </authorList>
    </citation>
    <scope>NUCLEOTIDE SEQUENCE [LARGE SCALE GENOMIC DNA]</scope>
    <source>
        <strain evidence="2 3">NCIMB 14900</strain>
    </source>
</reference>
<dbReference type="Proteomes" id="UP001330812">
    <property type="component" value="Chromosome"/>
</dbReference>
<feature type="transmembrane region" description="Helical" evidence="1">
    <location>
        <begin position="56"/>
        <end position="77"/>
    </location>
</feature>
<evidence type="ECO:0000313" key="3">
    <source>
        <dbReference type="Proteomes" id="UP001330812"/>
    </source>
</evidence>
<feature type="transmembrane region" description="Helical" evidence="1">
    <location>
        <begin position="83"/>
        <end position="116"/>
    </location>
</feature>
<dbReference type="Pfam" id="PF14017">
    <property type="entry name" value="DUF4233"/>
    <property type="match status" value="1"/>
</dbReference>
<evidence type="ECO:0000256" key="1">
    <source>
        <dbReference type="SAM" id="Phobius"/>
    </source>
</evidence>
<keyword evidence="1" id="KW-0812">Transmembrane</keyword>
<accession>A0ABZ1IL58</accession>
<evidence type="ECO:0000313" key="2">
    <source>
        <dbReference type="EMBL" id="WSE34925.1"/>
    </source>
</evidence>
<sequence>MSEPAANPPAVNPPPKDPMKGFRGVLSGTLIMEAITVALALPVINKLGSGITSATGWTVIGIAVALIVLCGLLKHVWAVPVVLVLQVALIAMVFVLPAIAIIGVLFLAAFLWFLYLRREVARRMAAGTLPSQQVQQQQQQR</sequence>
<dbReference type="InterPro" id="IPR025327">
    <property type="entry name" value="DUF4233"/>
</dbReference>
<proteinExistence type="predicted"/>
<keyword evidence="1" id="KW-1133">Transmembrane helix</keyword>
<dbReference type="EMBL" id="CP142149">
    <property type="protein sequence ID" value="WSE34925.1"/>
    <property type="molecule type" value="Genomic_DNA"/>
</dbReference>